<evidence type="ECO:0000313" key="2">
    <source>
        <dbReference type="Proteomes" id="UP000218334"/>
    </source>
</evidence>
<accession>A0A2H3BNE4</accession>
<proteinExistence type="predicted"/>
<gene>
    <name evidence="1" type="ORF">ARMSODRAFT_468879</name>
</gene>
<keyword evidence="2" id="KW-1185">Reference proteome</keyword>
<reference evidence="2" key="1">
    <citation type="journal article" date="2017" name="Nat. Ecol. Evol.">
        <title>Genome expansion and lineage-specific genetic innovations in the forest pathogenic fungi Armillaria.</title>
        <authorList>
            <person name="Sipos G."/>
            <person name="Prasanna A.N."/>
            <person name="Walter M.C."/>
            <person name="O'Connor E."/>
            <person name="Balint B."/>
            <person name="Krizsan K."/>
            <person name="Kiss B."/>
            <person name="Hess J."/>
            <person name="Varga T."/>
            <person name="Slot J."/>
            <person name="Riley R."/>
            <person name="Boka B."/>
            <person name="Rigling D."/>
            <person name="Barry K."/>
            <person name="Lee J."/>
            <person name="Mihaltcheva S."/>
            <person name="LaButti K."/>
            <person name="Lipzen A."/>
            <person name="Waldron R."/>
            <person name="Moloney N.M."/>
            <person name="Sperisen C."/>
            <person name="Kredics L."/>
            <person name="Vagvoelgyi C."/>
            <person name="Patrignani A."/>
            <person name="Fitzpatrick D."/>
            <person name="Nagy I."/>
            <person name="Doyle S."/>
            <person name="Anderson J.B."/>
            <person name="Grigoriev I.V."/>
            <person name="Gueldener U."/>
            <person name="Muensterkoetter M."/>
            <person name="Nagy L.G."/>
        </authorList>
    </citation>
    <scope>NUCLEOTIDE SEQUENCE [LARGE SCALE GENOMIC DNA]</scope>
    <source>
        <strain evidence="2">28-4</strain>
    </source>
</reference>
<name>A0A2H3BNE4_9AGAR</name>
<sequence length="112" mass="13051">MISSLRVSLHFVPTRRAIVPGARVSHLTFLSSLRTLRIASRCLSRIQSTKKKCFFMRRRTLYDEKYTFEMMKRHPVSEKISHVRALVYIVPPLLILLRDNGSKHLVMVTTPL</sequence>
<dbReference type="EMBL" id="KZ293451">
    <property type="protein sequence ID" value="PBK64576.1"/>
    <property type="molecule type" value="Genomic_DNA"/>
</dbReference>
<dbReference type="AlphaFoldDB" id="A0A2H3BNE4"/>
<evidence type="ECO:0000313" key="1">
    <source>
        <dbReference type="EMBL" id="PBK64576.1"/>
    </source>
</evidence>
<organism evidence="1 2">
    <name type="scientific">Armillaria solidipes</name>
    <dbReference type="NCBI Taxonomy" id="1076256"/>
    <lineage>
        <taxon>Eukaryota</taxon>
        <taxon>Fungi</taxon>
        <taxon>Dikarya</taxon>
        <taxon>Basidiomycota</taxon>
        <taxon>Agaricomycotina</taxon>
        <taxon>Agaricomycetes</taxon>
        <taxon>Agaricomycetidae</taxon>
        <taxon>Agaricales</taxon>
        <taxon>Marasmiineae</taxon>
        <taxon>Physalacriaceae</taxon>
        <taxon>Armillaria</taxon>
    </lineage>
</organism>
<protein>
    <submittedName>
        <fullName evidence="1">Uncharacterized protein</fullName>
    </submittedName>
</protein>
<dbReference type="Proteomes" id="UP000218334">
    <property type="component" value="Unassembled WGS sequence"/>
</dbReference>